<evidence type="ECO:0000256" key="4">
    <source>
        <dbReference type="ARBA" id="ARBA00013935"/>
    </source>
</evidence>
<dbReference type="EMBL" id="MCOG01000011">
    <property type="protein sequence ID" value="ORY81128.1"/>
    <property type="molecule type" value="Genomic_DNA"/>
</dbReference>
<protein>
    <recommendedName>
        <fullName evidence="4">Anaphase-promoting complex subunit 13</fullName>
    </recommendedName>
</protein>
<dbReference type="Proteomes" id="UP000193920">
    <property type="component" value="Unassembled WGS sequence"/>
</dbReference>
<dbReference type="InterPro" id="IPR008401">
    <property type="entry name" value="Apc13"/>
</dbReference>
<keyword evidence="8" id="KW-0539">Nucleus</keyword>
<evidence type="ECO:0000256" key="9">
    <source>
        <dbReference type="ARBA" id="ARBA00023306"/>
    </source>
</evidence>
<evidence type="ECO:0000256" key="2">
    <source>
        <dbReference type="ARBA" id="ARBA00004906"/>
    </source>
</evidence>
<dbReference type="PANTHER" id="PTHR28672:SF1">
    <property type="entry name" value="ANAPHASE-PROMOTING COMPLEX SUBUNIT 13"/>
    <property type="match status" value="1"/>
</dbReference>
<dbReference type="GO" id="GO:0070979">
    <property type="term" value="P:protein K11-linked ubiquitination"/>
    <property type="evidence" value="ECO:0007669"/>
    <property type="project" value="TreeGrafter"/>
</dbReference>
<keyword evidence="6" id="KW-0498">Mitosis</keyword>
<organism evidence="11 12">
    <name type="scientific">Neocallimastix californiae</name>
    <dbReference type="NCBI Taxonomy" id="1754190"/>
    <lineage>
        <taxon>Eukaryota</taxon>
        <taxon>Fungi</taxon>
        <taxon>Fungi incertae sedis</taxon>
        <taxon>Chytridiomycota</taxon>
        <taxon>Chytridiomycota incertae sedis</taxon>
        <taxon>Neocallimastigomycetes</taxon>
        <taxon>Neocallimastigales</taxon>
        <taxon>Neocallimastigaceae</taxon>
        <taxon>Neocallimastix</taxon>
    </lineage>
</organism>
<evidence type="ECO:0000256" key="8">
    <source>
        <dbReference type="ARBA" id="ARBA00023242"/>
    </source>
</evidence>
<comment type="subcellular location">
    <subcellularLocation>
        <location evidence="1">Nucleus</location>
    </subcellularLocation>
</comment>
<evidence type="ECO:0000256" key="6">
    <source>
        <dbReference type="ARBA" id="ARBA00022776"/>
    </source>
</evidence>
<feature type="region of interest" description="Disordered" evidence="10">
    <location>
        <begin position="41"/>
        <end position="69"/>
    </location>
</feature>
<evidence type="ECO:0000256" key="5">
    <source>
        <dbReference type="ARBA" id="ARBA00022618"/>
    </source>
</evidence>
<proteinExistence type="inferred from homology"/>
<dbReference type="OrthoDB" id="25675at2759"/>
<comment type="caution">
    <text evidence="11">The sequence shown here is derived from an EMBL/GenBank/DDBJ whole genome shotgun (WGS) entry which is preliminary data.</text>
</comment>
<dbReference type="GO" id="GO:0005680">
    <property type="term" value="C:anaphase-promoting complex"/>
    <property type="evidence" value="ECO:0007669"/>
    <property type="project" value="InterPro"/>
</dbReference>
<feature type="compositionally biased region" description="Acidic residues" evidence="10">
    <location>
        <begin position="43"/>
        <end position="53"/>
    </location>
</feature>
<dbReference type="PANTHER" id="PTHR28672">
    <property type="entry name" value="ANAPHASE-PROMOTING COMPLEX SUBUNIT 13"/>
    <property type="match status" value="1"/>
</dbReference>
<comment type="pathway">
    <text evidence="2">Protein modification; protein ubiquitination.</text>
</comment>
<evidence type="ECO:0000256" key="3">
    <source>
        <dbReference type="ARBA" id="ARBA00006940"/>
    </source>
</evidence>
<dbReference type="AlphaFoldDB" id="A0A1Y2FB33"/>
<keyword evidence="12" id="KW-1185">Reference proteome</keyword>
<evidence type="ECO:0000256" key="7">
    <source>
        <dbReference type="ARBA" id="ARBA00022786"/>
    </source>
</evidence>
<keyword evidence="5" id="KW-0132">Cell division</keyword>
<gene>
    <name evidence="11" type="ORF">LY90DRAFT_697762</name>
</gene>
<reference evidence="11 12" key="1">
    <citation type="submission" date="2016-08" db="EMBL/GenBank/DDBJ databases">
        <title>A Parts List for Fungal Cellulosomes Revealed by Comparative Genomics.</title>
        <authorList>
            <consortium name="DOE Joint Genome Institute"/>
            <person name="Haitjema C.H."/>
            <person name="Gilmore S.P."/>
            <person name="Henske J.K."/>
            <person name="Solomon K.V."/>
            <person name="De Groot R."/>
            <person name="Kuo A."/>
            <person name="Mondo S.J."/>
            <person name="Salamov A.A."/>
            <person name="Labutti K."/>
            <person name="Zhao Z."/>
            <person name="Chiniquy J."/>
            <person name="Barry K."/>
            <person name="Brewer H.M."/>
            <person name="Purvine S.O."/>
            <person name="Wright A.T."/>
            <person name="Boxma B."/>
            <person name="Van Alen T."/>
            <person name="Hackstein J.H."/>
            <person name="Baker S.E."/>
            <person name="Grigoriev I.V."/>
            <person name="O'Malley M.A."/>
        </authorList>
    </citation>
    <scope>NUCLEOTIDE SEQUENCE [LARGE SCALE GENOMIC DNA]</scope>
    <source>
        <strain evidence="11 12">G1</strain>
    </source>
</reference>
<dbReference type="Pfam" id="PF05839">
    <property type="entry name" value="Apc13p"/>
    <property type="match status" value="1"/>
</dbReference>
<comment type="similarity">
    <text evidence="3">Belongs to the APC13 family.</text>
</comment>
<evidence type="ECO:0000313" key="11">
    <source>
        <dbReference type="EMBL" id="ORY81128.1"/>
    </source>
</evidence>
<keyword evidence="9" id="KW-0131">Cell cycle</keyword>
<evidence type="ECO:0000256" key="1">
    <source>
        <dbReference type="ARBA" id="ARBA00004123"/>
    </source>
</evidence>
<keyword evidence="7" id="KW-0833">Ubl conjugation pathway</keyword>
<name>A0A1Y2FB33_9FUNG</name>
<evidence type="ECO:0000313" key="12">
    <source>
        <dbReference type="Proteomes" id="UP000193920"/>
    </source>
</evidence>
<accession>A0A1Y2FB33</accession>
<sequence length="69" mass="8040">MSDSNYSQRVHGSRILITIVDNEWMEDKLPDDNIQFPVSLELPSEDSEDESNNTEENKWLDLNLEDISK</sequence>
<evidence type="ECO:0000256" key="10">
    <source>
        <dbReference type="SAM" id="MobiDB-lite"/>
    </source>
</evidence>
<dbReference type="GO" id="GO:0051301">
    <property type="term" value="P:cell division"/>
    <property type="evidence" value="ECO:0007669"/>
    <property type="project" value="UniProtKB-KW"/>
</dbReference>